<evidence type="ECO:0000313" key="8">
    <source>
        <dbReference type="EMBL" id="CAG9933464.1"/>
    </source>
</evidence>
<dbReference type="Proteomes" id="UP000839052">
    <property type="component" value="Chromosome"/>
</dbReference>
<protein>
    <submittedName>
        <fullName evidence="8">EamA-like transporter family protein</fullName>
    </submittedName>
</protein>
<name>A0ABN8ANV2_9PROT</name>
<evidence type="ECO:0000256" key="4">
    <source>
        <dbReference type="ARBA" id="ARBA00022989"/>
    </source>
</evidence>
<comment type="subcellular location">
    <subcellularLocation>
        <location evidence="1 6">Cell membrane</location>
        <topology evidence="1 6">Multi-pass membrane protein</topology>
    </subcellularLocation>
</comment>
<sequence length="123" mass="13249">MNLISFGLIFAGVMLNVAAQLLIKAGTNSIGYFEFSRSNVLPIGVRLATEPHIIGAIACYVLSVVIWILALSRVQVSIAYPLLSMGYVVNVVVAWWFFNESINPAKVAGISVIILGVIIISRA</sequence>
<keyword evidence="5 7" id="KW-0472">Membrane</keyword>
<dbReference type="Pfam" id="PF00893">
    <property type="entry name" value="Multi_Drug_Res"/>
    <property type="match status" value="1"/>
</dbReference>
<feature type="transmembrane region" description="Helical" evidence="7">
    <location>
        <begin position="78"/>
        <end position="98"/>
    </location>
</feature>
<dbReference type="PANTHER" id="PTHR30561:SF9">
    <property type="entry name" value="4-AMINO-4-DEOXY-L-ARABINOSE-PHOSPHOUNDECAPRENOL FLIPPASE SUBUNIT ARNF-RELATED"/>
    <property type="match status" value="1"/>
</dbReference>
<dbReference type="InterPro" id="IPR000390">
    <property type="entry name" value="Small_drug/metabolite_transptr"/>
</dbReference>
<dbReference type="InterPro" id="IPR045324">
    <property type="entry name" value="Small_multidrug_res"/>
</dbReference>
<evidence type="ECO:0000256" key="5">
    <source>
        <dbReference type="ARBA" id="ARBA00023136"/>
    </source>
</evidence>
<dbReference type="Gene3D" id="1.10.3730.20">
    <property type="match status" value="1"/>
</dbReference>
<evidence type="ECO:0000313" key="9">
    <source>
        <dbReference type="Proteomes" id="UP000839052"/>
    </source>
</evidence>
<feature type="transmembrane region" description="Helical" evidence="7">
    <location>
        <begin position="104"/>
        <end position="121"/>
    </location>
</feature>
<dbReference type="RefSeq" id="WP_239797239.1">
    <property type="nucleotide sequence ID" value="NZ_OU912926.1"/>
</dbReference>
<proteinExistence type="inferred from homology"/>
<dbReference type="InterPro" id="IPR037185">
    <property type="entry name" value="EmrE-like"/>
</dbReference>
<reference evidence="8 9" key="1">
    <citation type="submission" date="2021-10" db="EMBL/GenBank/DDBJ databases">
        <authorList>
            <person name="Koch H."/>
        </authorList>
    </citation>
    <scope>NUCLEOTIDE SEQUENCE [LARGE SCALE GENOMIC DNA]</scope>
    <source>
        <strain evidence="8">6680</strain>
    </source>
</reference>
<keyword evidence="3 6" id="KW-0812">Transmembrane</keyword>
<keyword evidence="9" id="KW-1185">Reference proteome</keyword>
<evidence type="ECO:0000256" key="7">
    <source>
        <dbReference type="SAM" id="Phobius"/>
    </source>
</evidence>
<organism evidence="8 9">
    <name type="scientific">Candidatus Nitrotoga arctica</name>
    <dbReference type="NCBI Taxonomy" id="453162"/>
    <lineage>
        <taxon>Bacteria</taxon>
        <taxon>Pseudomonadati</taxon>
        <taxon>Pseudomonadota</taxon>
        <taxon>Betaproteobacteria</taxon>
        <taxon>Nitrosomonadales</taxon>
        <taxon>Gallionellaceae</taxon>
        <taxon>Candidatus Nitrotoga</taxon>
    </lineage>
</organism>
<evidence type="ECO:0000256" key="2">
    <source>
        <dbReference type="ARBA" id="ARBA00022475"/>
    </source>
</evidence>
<feature type="transmembrane region" description="Helical" evidence="7">
    <location>
        <begin position="52"/>
        <end position="71"/>
    </location>
</feature>
<gene>
    <name evidence="8" type="ORF">NTG6680_2215</name>
</gene>
<accession>A0ABN8ANV2</accession>
<dbReference type="EMBL" id="OU912926">
    <property type="protein sequence ID" value="CAG9933464.1"/>
    <property type="molecule type" value="Genomic_DNA"/>
</dbReference>
<evidence type="ECO:0000256" key="3">
    <source>
        <dbReference type="ARBA" id="ARBA00022692"/>
    </source>
</evidence>
<evidence type="ECO:0000256" key="6">
    <source>
        <dbReference type="RuleBase" id="RU003942"/>
    </source>
</evidence>
<dbReference type="SUPFAM" id="SSF103481">
    <property type="entry name" value="Multidrug resistance efflux transporter EmrE"/>
    <property type="match status" value="1"/>
</dbReference>
<keyword evidence="2" id="KW-1003">Cell membrane</keyword>
<comment type="similarity">
    <text evidence="6">Belongs to the drug/metabolite transporter (DMT) superfamily. Small multidrug resistance (SMR) (TC 2.A.7.1) family.</text>
</comment>
<evidence type="ECO:0000256" key="1">
    <source>
        <dbReference type="ARBA" id="ARBA00004651"/>
    </source>
</evidence>
<dbReference type="PANTHER" id="PTHR30561">
    <property type="entry name" value="SMR FAMILY PROTON-DEPENDENT DRUG EFFLUX TRANSPORTER SUGE"/>
    <property type="match status" value="1"/>
</dbReference>
<keyword evidence="4 7" id="KW-1133">Transmembrane helix</keyword>